<evidence type="ECO:0000313" key="5">
    <source>
        <dbReference type="Proteomes" id="UP000034799"/>
    </source>
</evidence>
<name>A0A0G0Q510_9BACT</name>
<dbReference type="InterPro" id="IPR020084">
    <property type="entry name" value="NUDIX_hydrolase_CS"/>
</dbReference>
<dbReference type="Pfam" id="PF00293">
    <property type="entry name" value="NUDIX"/>
    <property type="match status" value="1"/>
</dbReference>
<dbReference type="Proteomes" id="UP000034799">
    <property type="component" value="Unassembled WGS sequence"/>
</dbReference>
<gene>
    <name evidence="4" type="ORF">UT34_C0002G0012</name>
</gene>
<feature type="domain" description="Nudix hydrolase" evidence="3">
    <location>
        <begin position="22"/>
        <end position="151"/>
    </location>
</feature>
<dbReference type="PANTHER" id="PTHR43046:SF2">
    <property type="entry name" value="8-OXO-DGTP DIPHOSPHATASE-RELATED"/>
    <property type="match status" value="1"/>
</dbReference>
<comment type="cofactor">
    <cofactor evidence="1">
        <name>Mg(2+)</name>
        <dbReference type="ChEBI" id="CHEBI:18420"/>
    </cofactor>
</comment>
<sequence length="168" mass="19453">MRYITAQQYKKLTEIPRGRMTSRFLVFSGVILEKEGNVLLCRTHKSKYPGAGIPGGKVLWSEKIKETVIREALEETGYRIELNGILGLFQREPGPEDEEFLRVIFTGDIKPGRRKTHTDPEIKDAVWVPLSEILKGNVQLQSKQLLIEFERYNKGTRYPLDLLDTYIW</sequence>
<dbReference type="GO" id="GO:0016787">
    <property type="term" value="F:hydrolase activity"/>
    <property type="evidence" value="ECO:0007669"/>
    <property type="project" value="UniProtKB-KW"/>
</dbReference>
<dbReference type="CDD" id="cd02883">
    <property type="entry name" value="NUDIX_Hydrolase"/>
    <property type="match status" value="1"/>
</dbReference>
<accession>A0A0G0Q510</accession>
<dbReference type="PROSITE" id="PS51462">
    <property type="entry name" value="NUDIX"/>
    <property type="match status" value="1"/>
</dbReference>
<evidence type="ECO:0000259" key="3">
    <source>
        <dbReference type="PROSITE" id="PS51462"/>
    </source>
</evidence>
<keyword evidence="2 4" id="KW-0378">Hydrolase</keyword>
<reference evidence="4 5" key="1">
    <citation type="journal article" date="2015" name="Nature">
        <title>rRNA introns, odd ribosomes, and small enigmatic genomes across a large radiation of phyla.</title>
        <authorList>
            <person name="Brown C.T."/>
            <person name="Hug L.A."/>
            <person name="Thomas B.C."/>
            <person name="Sharon I."/>
            <person name="Castelle C.J."/>
            <person name="Singh A."/>
            <person name="Wilkins M.J."/>
            <person name="Williams K.H."/>
            <person name="Banfield J.F."/>
        </authorList>
    </citation>
    <scope>NUCLEOTIDE SEQUENCE [LARGE SCALE GENOMIC DNA]</scope>
</reference>
<evidence type="ECO:0000256" key="2">
    <source>
        <dbReference type="ARBA" id="ARBA00022801"/>
    </source>
</evidence>
<dbReference type="InterPro" id="IPR015797">
    <property type="entry name" value="NUDIX_hydrolase-like_dom_sf"/>
</dbReference>
<dbReference type="SUPFAM" id="SSF55811">
    <property type="entry name" value="Nudix"/>
    <property type="match status" value="1"/>
</dbReference>
<proteinExistence type="predicted"/>
<dbReference type="AlphaFoldDB" id="A0A0G0Q510"/>
<dbReference type="InterPro" id="IPR000086">
    <property type="entry name" value="NUDIX_hydrolase_dom"/>
</dbReference>
<evidence type="ECO:0000313" key="4">
    <source>
        <dbReference type="EMBL" id="KKR05505.1"/>
    </source>
</evidence>
<dbReference type="PANTHER" id="PTHR43046">
    <property type="entry name" value="GDP-MANNOSE MANNOSYL HYDROLASE"/>
    <property type="match status" value="1"/>
</dbReference>
<dbReference type="STRING" id="1619100.UT34_C0002G0012"/>
<organism evidence="4 5">
    <name type="scientific">candidate division WS6 bacterium GW2011_GWF2_39_15</name>
    <dbReference type="NCBI Taxonomy" id="1619100"/>
    <lineage>
        <taxon>Bacteria</taxon>
        <taxon>Candidatus Dojkabacteria</taxon>
    </lineage>
</organism>
<dbReference type="EMBL" id="LBWK01000002">
    <property type="protein sequence ID" value="KKR05505.1"/>
    <property type="molecule type" value="Genomic_DNA"/>
</dbReference>
<comment type="caution">
    <text evidence="4">The sequence shown here is derived from an EMBL/GenBank/DDBJ whole genome shotgun (WGS) entry which is preliminary data.</text>
</comment>
<evidence type="ECO:0000256" key="1">
    <source>
        <dbReference type="ARBA" id="ARBA00001946"/>
    </source>
</evidence>
<dbReference type="Gene3D" id="3.90.79.10">
    <property type="entry name" value="Nucleoside Triphosphate Pyrophosphohydrolase"/>
    <property type="match status" value="1"/>
</dbReference>
<protein>
    <submittedName>
        <fullName evidence="4">Nudix-like protein NDP and NTP phosphohydrolase YmfB</fullName>
    </submittedName>
</protein>
<dbReference type="PROSITE" id="PS00893">
    <property type="entry name" value="NUDIX_BOX"/>
    <property type="match status" value="1"/>
</dbReference>